<dbReference type="PROSITE" id="PS51192">
    <property type="entry name" value="HELICASE_ATP_BIND_1"/>
    <property type="match status" value="1"/>
</dbReference>
<organism evidence="10 11">
    <name type="scientific">Candidatus Shapirobacteria bacterium CG06_land_8_20_14_3_00_40_12</name>
    <dbReference type="NCBI Taxonomy" id="1974881"/>
    <lineage>
        <taxon>Bacteria</taxon>
        <taxon>Candidatus Shapironibacteriota</taxon>
    </lineage>
</organism>
<dbReference type="InterPro" id="IPR044742">
    <property type="entry name" value="DEAD/DEAH_RhlB"/>
</dbReference>
<dbReference type="PROSITE" id="PS51194">
    <property type="entry name" value="HELICASE_CTER"/>
    <property type="match status" value="1"/>
</dbReference>
<dbReference type="InterPro" id="IPR027417">
    <property type="entry name" value="P-loop_NTPase"/>
</dbReference>
<dbReference type="InterPro" id="IPR014014">
    <property type="entry name" value="RNA_helicase_DEAD_Q_motif"/>
</dbReference>
<dbReference type="PANTHER" id="PTHR47959">
    <property type="entry name" value="ATP-DEPENDENT RNA HELICASE RHLE-RELATED"/>
    <property type="match status" value="1"/>
</dbReference>
<dbReference type="SMART" id="SM00490">
    <property type="entry name" value="HELICc"/>
    <property type="match status" value="1"/>
</dbReference>
<evidence type="ECO:0000313" key="11">
    <source>
        <dbReference type="Proteomes" id="UP000231407"/>
    </source>
</evidence>
<evidence type="ECO:0000256" key="4">
    <source>
        <dbReference type="ARBA" id="ARBA00022840"/>
    </source>
</evidence>
<feature type="short sequence motif" description="Q motif" evidence="6">
    <location>
        <begin position="50"/>
        <end position="78"/>
    </location>
</feature>
<keyword evidence="1" id="KW-0547">Nucleotide-binding</keyword>
<feature type="domain" description="DEAD-box RNA helicase Q" evidence="9">
    <location>
        <begin position="50"/>
        <end position="78"/>
    </location>
</feature>
<keyword evidence="4" id="KW-0067">ATP-binding</keyword>
<name>A0A2M7ASD7_9BACT</name>
<dbReference type="AlphaFoldDB" id="A0A2M7ASD7"/>
<evidence type="ECO:0000256" key="3">
    <source>
        <dbReference type="ARBA" id="ARBA00022806"/>
    </source>
</evidence>
<dbReference type="GO" id="GO:0005524">
    <property type="term" value="F:ATP binding"/>
    <property type="evidence" value="ECO:0007669"/>
    <property type="project" value="UniProtKB-KW"/>
</dbReference>
<dbReference type="PANTHER" id="PTHR47959:SF13">
    <property type="entry name" value="ATP-DEPENDENT RNA HELICASE RHLE"/>
    <property type="match status" value="1"/>
</dbReference>
<dbReference type="CDD" id="cd18787">
    <property type="entry name" value="SF2_C_DEAD"/>
    <property type="match status" value="1"/>
</dbReference>
<comment type="similarity">
    <text evidence="5">Belongs to the DEAD box helicase family.</text>
</comment>
<dbReference type="CDD" id="cd00268">
    <property type="entry name" value="DEADc"/>
    <property type="match status" value="1"/>
</dbReference>
<evidence type="ECO:0000256" key="1">
    <source>
        <dbReference type="ARBA" id="ARBA00022741"/>
    </source>
</evidence>
<keyword evidence="3 10" id="KW-0347">Helicase</keyword>
<dbReference type="SMART" id="SM00487">
    <property type="entry name" value="DEXDc"/>
    <property type="match status" value="1"/>
</dbReference>
<dbReference type="Proteomes" id="UP000231407">
    <property type="component" value="Unassembled WGS sequence"/>
</dbReference>
<dbReference type="GO" id="GO:0005829">
    <property type="term" value="C:cytosol"/>
    <property type="evidence" value="ECO:0007669"/>
    <property type="project" value="TreeGrafter"/>
</dbReference>
<keyword evidence="2" id="KW-0378">Hydrolase</keyword>
<dbReference type="InterPro" id="IPR001650">
    <property type="entry name" value="Helicase_C-like"/>
</dbReference>
<feature type="domain" description="Helicase ATP-binding" evidence="7">
    <location>
        <begin position="81"/>
        <end position="250"/>
    </location>
</feature>
<dbReference type="Gene3D" id="3.40.50.300">
    <property type="entry name" value="P-loop containing nucleotide triphosphate hydrolases"/>
    <property type="match status" value="2"/>
</dbReference>
<evidence type="ECO:0000256" key="6">
    <source>
        <dbReference type="PROSITE-ProRule" id="PRU00552"/>
    </source>
</evidence>
<evidence type="ECO:0000259" key="8">
    <source>
        <dbReference type="PROSITE" id="PS51194"/>
    </source>
</evidence>
<dbReference type="InterPro" id="IPR050079">
    <property type="entry name" value="DEAD_box_RNA_helicase"/>
</dbReference>
<evidence type="ECO:0000313" key="10">
    <source>
        <dbReference type="EMBL" id="PIU73528.1"/>
    </source>
</evidence>
<sequence>MYRQYSGGFRSHRPTNNFRRSHFSAQKINPSLFVKAASDFKKIEDLATINSFADFNLHPTLLANIKTKGFISPTSIQDQAIIPILEKRDVLGIADTGTGKTAAFAIPLINRILKNPSERILIMAPTRELAMQIKQDIRSLTPGLLVYLALAIGGAHLREQIIDIKRGPHIIVGTPGRIKDLNSRHVIDFSRMTVLVLDEVDRMLDMGFIHDIKFITNQIPKSRQTLFFSATVDRKIESLIGTFLQNPVKLSIKTQSSAAHIEQDIVRVSRALKEQKLQEMMALPEFKKVLVFGATQRTVEKLSISLSAKGFKAQSLHGGKPQNKRTQVIKMYRENVFNILVATDVAARGLDIADITHVINYDQPNNYDDYIHRIGRTGRGDARGFALTFVE</sequence>
<dbReference type="Pfam" id="PF00270">
    <property type="entry name" value="DEAD"/>
    <property type="match status" value="1"/>
</dbReference>
<reference evidence="11" key="1">
    <citation type="submission" date="2017-09" db="EMBL/GenBank/DDBJ databases">
        <title>Depth-based differentiation of microbial function through sediment-hosted aquifers and enrichment of novel symbionts in the deep terrestrial subsurface.</title>
        <authorList>
            <person name="Probst A.J."/>
            <person name="Ladd B."/>
            <person name="Jarett J.K."/>
            <person name="Geller-Mcgrath D.E."/>
            <person name="Sieber C.M.K."/>
            <person name="Emerson J.B."/>
            <person name="Anantharaman K."/>
            <person name="Thomas B.C."/>
            <person name="Malmstrom R."/>
            <person name="Stieglmeier M."/>
            <person name="Klingl A."/>
            <person name="Woyke T."/>
            <person name="Ryan C.M."/>
            <person name="Banfield J.F."/>
        </authorList>
    </citation>
    <scope>NUCLEOTIDE SEQUENCE [LARGE SCALE GENOMIC DNA]</scope>
</reference>
<gene>
    <name evidence="10" type="ORF">COS78_02000</name>
</gene>
<dbReference type="GO" id="GO:0003676">
    <property type="term" value="F:nucleic acid binding"/>
    <property type="evidence" value="ECO:0007669"/>
    <property type="project" value="InterPro"/>
</dbReference>
<dbReference type="InterPro" id="IPR014001">
    <property type="entry name" value="Helicase_ATP-bd"/>
</dbReference>
<evidence type="ECO:0000259" key="9">
    <source>
        <dbReference type="PROSITE" id="PS51195"/>
    </source>
</evidence>
<evidence type="ECO:0000256" key="2">
    <source>
        <dbReference type="ARBA" id="ARBA00022801"/>
    </source>
</evidence>
<dbReference type="EMBL" id="PEWA01000023">
    <property type="protein sequence ID" value="PIU73528.1"/>
    <property type="molecule type" value="Genomic_DNA"/>
</dbReference>
<dbReference type="SUPFAM" id="SSF52540">
    <property type="entry name" value="P-loop containing nucleoside triphosphate hydrolases"/>
    <property type="match status" value="1"/>
</dbReference>
<comment type="caution">
    <text evidence="10">The sequence shown here is derived from an EMBL/GenBank/DDBJ whole genome shotgun (WGS) entry which is preliminary data.</text>
</comment>
<dbReference type="GO" id="GO:0016787">
    <property type="term" value="F:hydrolase activity"/>
    <property type="evidence" value="ECO:0007669"/>
    <property type="project" value="UniProtKB-KW"/>
</dbReference>
<dbReference type="InterPro" id="IPR011545">
    <property type="entry name" value="DEAD/DEAH_box_helicase_dom"/>
</dbReference>
<evidence type="ECO:0000259" key="7">
    <source>
        <dbReference type="PROSITE" id="PS51192"/>
    </source>
</evidence>
<dbReference type="GO" id="GO:0003724">
    <property type="term" value="F:RNA helicase activity"/>
    <property type="evidence" value="ECO:0007669"/>
    <property type="project" value="InterPro"/>
</dbReference>
<feature type="domain" description="Helicase C-terminal" evidence="8">
    <location>
        <begin position="275"/>
        <end position="391"/>
    </location>
</feature>
<dbReference type="PROSITE" id="PS51195">
    <property type="entry name" value="Q_MOTIF"/>
    <property type="match status" value="1"/>
</dbReference>
<dbReference type="Pfam" id="PF00271">
    <property type="entry name" value="Helicase_C"/>
    <property type="match status" value="1"/>
</dbReference>
<protein>
    <submittedName>
        <fullName evidence="10">ATP-dependent helicase</fullName>
    </submittedName>
</protein>
<proteinExistence type="inferred from homology"/>
<evidence type="ECO:0000256" key="5">
    <source>
        <dbReference type="ARBA" id="ARBA00038437"/>
    </source>
</evidence>
<accession>A0A2M7ASD7</accession>